<evidence type="ECO:0000313" key="3">
    <source>
        <dbReference type="Proteomes" id="UP000821837"/>
    </source>
</evidence>
<dbReference type="SUPFAM" id="SSF63712">
    <property type="entry name" value="Nicotinic receptor ligand binding domain-like"/>
    <property type="match status" value="1"/>
</dbReference>
<dbReference type="InterPro" id="IPR006202">
    <property type="entry name" value="Neur_chan_lig-bd"/>
</dbReference>
<dbReference type="AlphaFoldDB" id="A0A9D4PSE5"/>
<dbReference type="Pfam" id="PF02931">
    <property type="entry name" value="Neur_chan_LBD"/>
    <property type="match status" value="1"/>
</dbReference>
<reference evidence="2" key="1">
    <citation type="journal article" date="2020" name="Cell">
        <title>Large-Scale Comparative Analyses of Tick Genomes Elucidate Their Genetic Diversity and Vector Capacities.</title>
        <authorList>
            <consortium name="Tick Genome and Microbiome Consortium (TIGMIC)"/>
            <person name="Jia N."/>
            <person name="Wang J."/>
            <person name="Shi W."/>
            <person name="Du L."/>
            <person name="Sun Y."/>
            <person name="Zhan W."/>
            <person name="Jiang J.F."/>
            <person name="Wang Q."/>
            <person name="Zhang B."/>
            <person name="Ji P."/>
            <person name="Bell-Sakyi L."/>
            <person name="Cui X.M."/>
            <person name="Yuan T.T."/>
            <person name="Jiang B.G."/>
            <person name="Yang W.F."/>
            <person name="Lam T.T."/>
            <person name="Chang Q.C."/>
            <person name="Ding S.J."/>
            <person name="Wang X.J."/>
            <person name="Zhu J.G."/>
            <person name="Ruan X.D."/>
            <person name="Zhao L."/>
            <person name="Wei J.T."/>
            <person name="Ye R.Z."/>
            <person name="Que T.C."/>
            <person name="Du C.H."/>
            <person name="Zhou Y.H."/>
            <person name="Cheng J.X."/>
            <person name="Dai P.F."/>
            <person name="Guo W.B."/>
            <person name="Han X.H."/>
            <person name="Huang E.J."/>
            <person name="Li L.F."/>
            <person name="Wei W."/>
            <person name="Gao Y.C."/>
            <person name="Liu J.Z."/>
            <person name="Shao H.Z."/>
            <person name="Wang X."/>
            <person name="Wang C.C."/>
            <person name="Yang T.C."/>
            <person name="Huo Q.B."/>
            <person name="Li W."/>
            <person name="Chen H.Y."/>
            <person name="Chen S.E."/>
            <person name="Zhou L.G."/>
            <person name="Ni X.B."/>
            <person name="Tian J.H."/>
            <person name="Sheng Y."/>
            <person name="Liu T."/>
            <person name="Pan Y.S."/>
            <person name="Xia L.Y."/>
            <person name="Li J."/>
            <person name="Zhao F."/>
            <person name="Cao W.C."/>
        </authorList>
    </citation>
    <scope>NUCLEOTIDE SEQUENCE</scope>
    <source>
        <strain evidence="2">Rsan-2018</strain>
    </source>
</reference>
<dbReference type="VEuPathDB" id="VectorBase:RSAN_029848"/>
<feature type="domain" description="Neurotransmitter-gated ion-channel ligand-binding" evidence="1">
    <location>
        <begin position="35"/>
        <end position="145"/>
    </location>
</feature>
<proteinExistence type="predicted"/>
<sequence length="149" mass="16506">MTDGSATLHKALNLDRPYVYANLTVDEATTKLVVLGSSYKKYTAPSQAGEPAQVYLDMNLLNVDPLSGAESEFGLVALVRLRWHDPRLNLTFFKKNSFVALPAYLEDEIWTPRVAFLDASEVRLLAATADDASRITRVSEDGTIADTRR</sequence>
<gene>
    <name evidence="2" type="ORF">HPB52_021136</name>
</gene>
<dbReference type="InterPro" id="IPR036734">
    <property type="entry name" value="Neur_chan_lig-bd_sf"/>
</dbReference>
<comment type="caution">
    <text evidence="2">The sequence shown here is derived from an EMBL/GenBank/DDBJ whole genome shotgun (WGS) entry which is preliminary data.</text>
</comment>
<accession>A0A9D4PSE5</accession>
<dbReference type="Proteomes" id="UP000821837">
    <property type="component" value="Chromosome 5"/>
</dbReference>
<reference evidence="2" key="2">
    <citation type="submission" date="2021-09" db="EMBL/GenBank/DDBJ databases">
        <authorList>
            <person name="Jia N."/>
            <person name="Wang J."/>
            <person name="Shi W."/>
            <person name="Du L."/>
            <person name="Sun Y."/>
            <person name="Zhan W."/>
            <person name="Jiang J."/>
            <person name="Wang Q."/>
            <person name="Zhang B."/>
            <person name="Ji P."/>
            <person name="Sakyi L.B."/>
            <person name="Cui X."/>
            <person name="Yuan T."/>
            <person name="Jiang B."/>
            <person name="Yang W."/>
            <person name="Lam T.T.-Y."/>
            <person name="Chang Q."/>
            <person name="Ding S."/>
            <person name="Wang X."/>
            <person name="Zhu J."/>
            <person name="Ruan X."/>
            <person name="Zhao L."/>
            <person name="Wei J."/>
            <person name="Que T."/>
            <person name="Du C."/>
            <person name="Cheng J."/>
            <person name="Dai P."/>
            <person name="Han X."/>
            <person name="Huang E."/>
            <person name="Gao Y."/>
            <person name="Liu J."/>
            <person name="Shao H."/>
            <person name="Ye R."/>
            <person name="Li L."/>
            <person name="Wei W."/>
            <person name="Wang X."/>
            <person name="Wang C."/>
            <person name="Huo Q."/>
            <person name="Li W."/>
            <person name="Guo W."/>
            <person name="Chen H."/>
            <person name="Chen S."/>
            <person name="Zhou L."/>
            <person name="Zhou L."/>
            <person name="Ni X."/>
            <person name="Tian J."/>
            <person name="Zhou Y."/>
            <person name="Sheng Y."/>
            <person name="Liu T."/>
            <person name="Pan Y."/>
            <person name="Xia L."/>
            <person name="Li J."/>
            <person name="Zhao F."/>
            <person name="Cao W."/>
        </authorList>
    </citation>
    <scope>NUCLEOTIDE SEQUENCE</scope>
    <source>
        <strain evidence="2">Rsan-2018</strain>
        <tissue evidence="2">Larvae</tissue>
    </source>
</reference>
<organism evidence="2 3">
    <name type="scientific">Rhipicephalus sanguineus</name>
    <name type="common">Brown dog tick</name>
    <name type="synonym">Ixodes sanguineus</name>
    <dbReference type="NCBI Taxonomy" id="34632"/>
    <lineage>
        <taxon>Eukaryota</taxon>
        <taxon>Metazoa</taxon>
        <taxon>Ecdysozoa</taxon>
        <taxon>Arthropoda</taxon>
        <taxon>Chelicerata</taxon>
        <taxon>Arachnida</taxon>
        <taxon>Acari</taxon>
        <taxon>Parasitiformes</taxon>
        <taxon>Ixodida</taxon>
        <taxon>Ixodoidea</taxon>
        <taxon>Ixodidae</taxon>
        <taxon>Rhipicephalinae</taxon>
        <taxon>Rhipicephalus</taxon>
        <taxon>Rhipicephalus</taxon>
    </lineage>
</organism>
<dbReference type="EMBL" id="JABSTV010001251">
    <property type="protein sequence ID" value="KAH7952286.1"/>
    <property type="molecule type" value="Genomic_DNA"/>
</dbReference>
<protein>
    <recommendedName>
        <fullName evidence="1">Neurotransmitter-gated ion-channel ligand-binding domain-containing protein</fullName>
    </recommendedName>
</protein>
<dbReference type="GO" id="GO:0016020">
    <property type="term" value="C:membrane"/>
    <property type="evidence" value="ECO:0007669"/>
    <property type="project" value="InterPro"/>
</dbReference>
<dbReference type="GO" id="GO:0005230">
    <property type="term" value="F:extracellular ligand-gated monoatomic ion channel activity"/>
    <property type="evidence" value="ECO:0007669"/>
    <property type="project" value="InterPro"/>
</dbReference>
<dbReference type="Gene3D" id="2.70.170.10">
    <property type="entry name" value="Neurotransmitter-gated ion-channel ligand-binding domain"/>
    <property type="match status" value="1"/>
</dbReference>
<evidence type="ECO:0000313" key="2">
    <source>
        <dbReference type="EMBL" id="KAH7952286.1"/>
    </source>
</evidence>
<keyword evidence="3" id="KW-1185">Reference proteome</keyword>
<name>A0A9D4PSE5_RHISA</name>
<evidence type="ECO:0000259" key="1">
    <source>
        <dbReference type="Pfam" id="PF02931"/>
    </source>
</evidence>